<keyword evidence="8" id="KW-1185">Reference proteome</keyword>
<comment type="caution">
    <text evidence="7">The sequence shown here is derived from an EMBL/GenBank/DDBJ whole genome shotgun (WGS) entry which is preliminary data.</text>
</comment>
<keyword evidence="7" id="KW-0032">Aminotransferase</keyword>
<comment type="similarity">
    <text evidence="2 6">Belongs to the group II decarboxylase family.</text>
</comment>
<dbReference type="EMBL" id="JAXCLW010000004">
    <property type="protein sequence ID" value="MDY0884210.1"/>
    <property type="molecule type" value="Genomic_DNA"/>
</dbReference>
<dbReference type="SUPFAM" id="SSF53383">
    <property type="entry name" value="PLP-dependent transferases"/>
    <property type="match status" value="1"/>
</dbReference>
<dbReference type="Gene3D" id="3.90.1150.10">
    <property type="entry name" value="Aspartate Aminotransferase, domain 1"/>
    <property type="match status" value="1"/>
</dbReference>
<accession>A0ABU5EFA7</accession>
<evidence type="ECO:0000256" key="6">
    <source>
        <dbReference type="RuleBase" id="RU000382"/>
    </source>
</evidence>
<dbReference type="InterPro" id="IPR010977">
    <property type="entry name" value="Aromatic_deC"/>
</dbReference>
<dbReference type="InterPro" id="IPR015422">
    <property type="entry name" value="PyrdxlP-dep_Trfase_small"/>
</dbReference>
<proteinExistence type="inferred from homology"/>
<sequence>MSKSPNQVLLARAAQLASDFLDGLPERSVGVQADQASLAEALGGGLPEEGRDPLAVLERLVAAVDPGIVASAGPRYFGHVVSGAHPAALAADWLTAAWDQNAVLYATSPANAVIEEVVGRWLADLFGLSGPGRKISVGFVSGCQMAHVTALLAARHHVLMKAGWDVERQGLFGAPRIQVFCGADAHGSVTTALQYIGLGRDHSVIIPGDDQGRMRTDLLAQAIEQGHGPAIICAQAGGVNTGAFDAFSEIADVAQRHGAWLHVDGAFGLWAAVAPDHRYLTAGIARADSWATDGHKWLNVPHDSGIVLTAHPAAHRAAMSVPGEPYLHKTGETYRDPYQWVPEMSRRARAIAIYAALLSFGRDGISALVARCCRLAQRMRDHLVAADGVTILNEVVLNQVLVRIAVPDNEIGDQITDSVIAAIQAEGTCWLGGTTWRGRRALRISICNYRTTEADIDRSAAAILKQIERIVRNR</sequence>
<dbReference type="Proteomes" id="UP001279642">
    <property type="component" value="Unassembled WGS sequence"/>
</dbReference>
<dbReference type="Gene3D" id="3.40.640.10">
    <property type="entry name" value="Type I PLP-dependent aspartate aminotransferase-like (Major domain)"/>
    <property type="match status" value="1"/>
</dbReference>
<evidence type="ECO:0000256" key="2">
    <source>
        <dbReference type="ARBA" id="ARBA00009533"/>
    </source>
</evidence>
<dbReference type="PANTHER" id="PTHR11999:SF70">
    <property type="entry name" value="MIP05841P"/>
    <property type="match status" value="1"/>
</dbReference>
<dbReference type="InterPro" id="IPR015421">
    <property type="entry name" value="PyrdxlP-dep_Trfase_major"/>
</dbReference>
<evidence type="ECO:0000313" key="8">
    <source>
        <dbReference type="Proteomes" id="UP001279642"/>
    </source>
</evidence>
<name>A0ABU5EFA7_9PROT</name>
<dbReference type="GO" id="GO:0008483">
    <property type="term" value="F:transaminase activity"/>
    <property type="evidence" value="ECO:0007669"/>
    <property type="project" value="UniProtKB-KW"/>
</dbReference>
<evidence type="ECO:0000256" key="3">
    <source>
        <dbReference type="ARBA" id="ARBA00022793"/>
    </source>
</evidence>
<dbReference type="InterPro" id="IPR002129">
    <property type="entry name" value="PyrdxlP-dep_de-COase"/>
</dbReference>
<evidence type="ECO:0000256" key="5">
    <source>
        <dbReference type="ARBA" id="ARBA00023239"/>
    </source>
</evidence>
<keyword evidence="7" id="KW-0808">Transferase</keyword>
<organism evidence="7 8">
    <name type="scientific">Dongia soli</name>
    <dbReference type="NCBI Taxonomy" id="600628"/>
    <lineage>
        <taxon>Bacteria</taxon>
        <taxon>Pseudomonadati</taxon>
        <taxon>Pseudomonadota</taxon>
        <taxon>Alphaproteobacteria</taxon>
        <taxon>Rhodospirillales</taxon>
        <taxon>Dongiaceae</taxon>
        <taxon>Dongia</taxon>
    </lineage>
</organism>
<keyword evidence="5 6" id="KW-0456">Lyase</keyword>
<gene>
    <name evidence="7" type="ORF">SMD27_15295</name>
</gene>
<dbReference type="RefSeq" id="WP_320509280.1">
    <property type="nucleotide sequence ID" value="NZ_JAXCLW010000004.1"/>
</dbReference>
<reference evidence="7 8" key="1">
    <citation type="journal article" date="2016" name="Antonie Van Leeuwenhoek">
        <title>Dongia soli sp. nov., isolated from soil from Dokdo, Korea.</title>
        <authorList>
            <person name="Kim D.U."/>
            <person name="Lee H."/>
            <person name="Kim H."/>
            <person name="Kim S.G."/>
            <person name="Ka J.O."/>
        </authorList>
    </citation>
    <scope>NUCLEOTIDE SEQUENCE [LARGE SCALE GENOMIC DNA]</scope>
    <source>
        <strain evidence="7 8">D78</strain>
    </source>
</reference>
<dbReference type="InterPro" id="IPR015424">
    <property type="entry name" value="PyrdxlP-dep_Trfase"/>
</dbReference>
<dbReference type="PANTHER" id="PTHR11999">
    <property type="entry name" value="GROUP II PYRIDOXAL-5-PHOSPHATE DECARBOXYLASE"/>
    <property type="match status" value="1"/>
</dbReference>
<keyword evidence="3" id="KW-0210">Decarboxylase</keyword>
<protein>
    <submittedName>
        <fullName evidence="7">Aminotransferase class V-fold PLP-dependent enzyme</fullName>
    </submittedName>
</protein>
<dbReference type="Pfam" id="PF00282">
    <property type="entry name" value="Pyridoxal_deC"/>
    <property type="match status" value="1"/>
</dbReference>
<comment type="cofactor">
    <cofactor evidence="1 6">
        <name>pyridoxal 5'-phosphate</name>
        <dbReference type="ChEBI" id="CHEBI:597326"/>
    </cofactor>
</comment>
<evidence type="ECO:0000313" key="7">
    <source>
        <dbReference type="EMBL" id="MDY0884210.1"/>
    </source>
</evidence>
<evidence type="ECO:0000256" key="1">
    <source>
        <dbReference type="ARBA" id="ARBA00001933"/>
    </source>
</evidence>
<keyword evidence="4 6" id="KW-0663">Pyridoxal phosphate</keyword>
<evidence type="ECO:0000256" key="4">
    <source>
        <dbReference type="ARBA" id="ARBA00022898"/>
    </source>
</evidence>